<keyword evidence="1" id="KW-1133">Transmembrane helix</keyword>
<reference evidence="4" key="1">
    <citation type="submission" date="2014-09" db="EMBL/GenBank/DDBJ databases">
        <authorList>
            <person name="Magalhaes I.L.F."/>
            <person name="Oliveira U."/>
            <person name="Santos F.R."/>
            <person name="Vidigal T.H.D.A."/>
            <person name="Brescovit A.D."/>
            <person name="Santos A.J."/>
        </authorList>
    </citation>
    <scope>NUCLEOTIDE SEQUENCE</scope>
    <source>
        <tissue evidence="4">Shoot tissue taken approximately 20 cm above the soil surface</tissue>
    </source>
</reference>
<accession>A0A0A9DFU0</accession>
<dbReference type="Pfam" id="PF24384">
    <property type="entry name" value="Ig_TMM62"/>
    <property type="match status" value="1"/>
</dbReference>
<name>A0A0A9DFU0_ARUDO</name>
<dbReference type="InterPro" id="IPR056230">
    <property type="entry name" value="TMEM62_C"/>
</dbReference>
<feature type="domain" description="TMEM62 Ig-like" evidence="2">
    <location>
        <begin position="31"/>
        <end position="158"/>
    </location>
</feature>
<dbReference type="PANTHER" id="PTHR14795">
    <property type="entry name" value="HELICASE RELATED"/>
    <property type="match status" value="1"/>
</dbReference>
<dbReference type="PANTHER" id="PTHR14795:SF5">
    <property type="entry name" value="OS07G0274100 PROTEIN"/>
    <property type="match status" value="1"/>
</dbReference>
<organism evidence="4">
    <name type="scientific">Arundo donax</name>
    <name type="common">Giant reed</name>
    <name type="synonym">Donax arundinaceus</name>
    <dbReference type="NCBI Taxonomy" id="35708"/>
    <lineage>
        <taxon>Eukaryota</taxon>
        <taxon>Viridiplantae</taxon>
        <taxon>Streptophyta</taxon>
        <taxon>Embryophyta</taxon>
        <taxon>Tracheophyta</taxon>
        <taxon>Spermatophyta</taxon>
        <taxon>Magnoliopsida</taxon>
        <taxon>Liliopsida</taxon>
        <taxon>Poales</taxon>
        <taxon>Poaceae</taxon>
        <taxon>PACMAD clade</taxon>
        <taxon>Arundinoideae</taxon>
        <taxon>Arundineae</taxon>
        <taxon>Arundo</taxon>
    </lineage>
</organism>
<keyword evidence="1" id="KW-0812">Transmembrane</keyword>
<evidence type="ECO:0000313" key="4">
    <source>
        <dbReference type="EMBL" id="JAD86691.1"/>
    </source>
</evidence>
<dbReference type="Pfam" id="PF24394">
    <property type="entry name" value="TMEM62_C"/>
    <property type="match status" value="1"/>
</dbReference>
<reference evidence="4" key="2">
    <citation type="journal article" date="2015" name="Data Brief">
        <title>Shoot transcriptome of the giant reed, Arundo donax.</title>
        <authorList>
            <person name="Barrero R.A."/>
            <person name="Guerrero F.D."/>
            <person name="Moolhuijzen P."/>
            <person name="Goolsby J.A."/>
            <person name="Tidwell J."/>
            <person name="Bellgard S.E."/>
            <person name="Bellgard M.I."/>
        </authorList>
    </citation>
    <scope>NUCLEOTIDE SEQUENCE</scope>
    <source>
        <tissue evidence="4">Shoot tissue taken approximately 20 cm above the soil surface</tissue>
    </source>
</reference>
<feature type="transmembrane region" description="Helical" evidence="1">
    <location>
        <begin position="179"/>
        <end position="205"/>
    </location>
</feature>
<dbReference type="InterPro" id="IPR056229">
    <property type="entry name" value="Ig_TMM62"/>
</dbReference>
<dbReference type="AlphaFoldDB" id="A0A0A9DFU0"/>
<proteinExistence type="predicted"/>
<sequence>MGDWRSARSMRILAIDSGHVSYTDMDFRFGSRDVIIVPTFALDSRFMQRSSYHHDFTCQATATTDIGTVRTLVFSRYKIESVTVEVYESHSGSLRLVLEQEMERTSATGARGSMFTVPWHWTEFVDKSPDRYWFQIETVDMSGEIYHSELRPFSINGLTAKVSWTWKEFQVMGCQWNQLYYPIMWSTLAFLFSLVLVPQTSLTFFENQFMSKFLSPKMTRRSS</sequence>
<feature type="domain" description="TMEM62 C-terminal" evidence="3">
    <location>
        <begin position="181"/>
        <end position="221"/>
    </location>
</feature>
<evidence type="ECO:0000259" key="3">
    <source>
        <dbReference type="Pfam" id="PF24394"/>
    </source>
</evidence>
<keyword evidence="1" id="KW-0472">Membrane</keyword>
<protein>
    <submittedName>
        <fullName evidence="4">Uncharacterized protein</fullName>
    </submittedName>
</protein>
<evidence type="ECO:0000256" key="1">
    <source>
        <dbReference type="SAM" id="Phobius"/>
    </source>
</evidence>
<evidence type="ECO:0000259" key="2">
    <source>
        <dbReference type="Pfam" id="PF24384"/>
    </source>
</evidence>
<dbReference type="EMBL" id="GBRH01211204">
    <property type="protein sequence ID" value="JAD86691.1"/>
    <property type="molecule type" value="Transcribed_RNA"/>
</dbReference>